<organism evidence="1 2">
    <name type="scientific">Tanacetum coccineum</name>
    <dbReference type="NCBI Taxonomy" id="301880"/>
    <lineage>
        <taxon>Eukaryota</taxon>
        <taxon>Viridiplantae</taxon>
        <taxon>Streptophyta</taxon>
        <taxon>Embryophyta</taxon>
        <taxon>Tracheophyta</taxon>
        <taxon>Spermatophyta</taxon>
        <taxon>Magnoliopsida</taxon>
        <taxon>eudicotyledons</taxon>
        <taxon>Gunneridae</taxon>
        <taxon>Pentapetalae</taxon>
        <taxon>asterids</taxon>
        <taxon>campanulids</taxon>
        <taxon>Asterales</taxon>
        <taxon>Asteraceae</taxon>
        <taxon>Asteroideae</taxon>
        <taxon>Anthemideae</taxon>
        <taxon>Anthemidinae</taxon>
        <taxon>Tanacetum</taxon>
    </lineage>
</organism>
<name>A0ABQ4YL74_9ASTR</name>
<proteinExistence type="predicted"/>
<dbReference type="Proteomes" id="UP001151760">
    <property type="component" value="Unassembled WGS sequence"/>
</dbReference>
<protein>
    <submittedName>
        <fullName evidence="1">Uncharacterized protein</fullName>
    </submittedName>
</protein>
<sequence length="188" mass="21253">MTSTVHEKTMTPRSCLRWKPTGRIFKSVDLRWVPTRKIFTYSTTKVDCEPPHGSNADITNPHECKEPLDASAGLEIHDHDNELSSLKQVPNISPPAGMTYPSLQELELLFSPLYKEYFNAGNQKPIIPPTNVNAEENNNDQAENAPFEAYEFINLFAPPGPEVAESSSRNINTLNMHTFYQGHHSNYH</sequence>
<evidence type="ECO:0000313" key="2">
    <source>
        <dbReference type="Proteomes" id="UP001151760"/>
    </source>
</evidence>
<keyword evidence="2" id="KW-1185">Reference proteome</keyword>
<gene>
    <name evidence="1" type="ORF">Tco_0727374</name>
</gene>
<comment type="caution">
    <text evidence="1">The sequence shown here is derived from an EMBL/GenBank/DDBJ whole genome shotgun (WGS) entry which is preliminary data.</text>
</comment>
<accession>A0ABQ4YL74</accession>
<dbReference type="EMBL" id="BQNB010010452">
    <property type="protein sequence ID" value="GJS77493.1"/>
    <property type="molecule type" value="Genomic_DNA"/>
</dbReference>
<reference evidence="1" key="2">
    <citation type="submission" date="2022-01" db="EMBL/GenBank/DDBJ databases">
        <authorList>
            <person name="Yamashiro T."/>
            <person name="Shiraishi A."/>
            <person name="Satake H."/>
            <person name="Nakayama K."/>
        </authorList>
    </citation>
    <scope>NUCLEOTIDE SEQUENCE</scope>
</reference>
<evidence type="ECO:0000313" key="1">
    <source>
        <dbReference type="EMBL" id="GJS77493.1"/>
    </source>
</evidence>
<reference evidence="1" key="1">
    <citation type="journal article" date="2022" name="Int. J. Mol. Sci.">
        <title>Draft Genome of Tanacetum Coccineum: Genomic Comparison of Closely Related Tanacetum-Family Plants.</title>
        <authorList>
            <person name="Yamashiro T."/>
            <person name="Shiraishi A."/>
            <person name="Nakayama K."/>
            <person name="Satake H."/>
        </authorList>
    </citation>
    <scope>NUCLEOTIDE SEQUENCE</scope>
</reference>